<dbReference type="EMBL" id="MOBQ01000008">
    <property type="protein sequence ID" value="RON49374.1"/>
    <property type="molecule type" value="Genomic_DNA"/>
</dbReference>
<reference evidence="2 3" key="1">
    <citation type="submission" date="2016-10" db="EMBL/GenBank/DDBJ databases">
        <title>Comparative genome analysis of multiple Pseudomonas spp. focuses on biocontrol and plant growth promoting traits.</title>
        <authorList>
            <person name="Tao X.-Y."/>
            <person name="Taylor C.G."/>
        </authorList>
    </citation>
    <scope>NUCLEOTIDE SEQUENCE [LARGE SCALE GENOMIC DNA]</scope>
    <source>
        <strain evidence="2 3">37A10</strain>
    </source>
</reference>
<dbReference type="OrthoDB" id="9020150at2"/>
<dbReference type="RefSeq" id="WP_123509030.1">
    <property type="nucleotide sequence ID" value="NZ_MOBQ01000008.1"/>
</dbReference>
<proteinExistence type="predicted"/>
<evidence type="ECO:0000259" key="1">
    <source>
        <dbReference type="Pfam" id="PF08898"/>
    </source>
</evidence>
<comment type="caution">
    <text evidence="2">The sequence shown here is derived from an EMBL/GenBank/DDBJ whole genome shotgun (WGS) entry which is preliminary data.</text>
</comment>
<sequence length="62" mass="6877">MSSSSSHPIPPYGAAIHDAITEGNLQQMKALLKQRDASKVETKALQTAYERLAKEVSRQEKH</sequence>
<evidence type="ECO:0000313" key="3">
    <source>
        <dbReference type="Proteomes" id="UP000285349"/>
    </source>
</evidence>
<dbReference type="InterPro" id="IPR014994">
    <property type="entry name" value="DUF1843"/>
</dbReference>
<protein>
    <recommendedName>
        <fullName evidence="1">DUF1843 domain-containing protein</fullName>
    </recommendedName>
</protein>
<dbReference type="AlphaFoldDB" id="A0A423KBE7"/>
<feature type="domain" description="DUF1843" evidence="1">
    <location>
        <begin position="10"/>
        <end position="58"/>
    </location>
</feature>
<dbReference type="Proteomes" id="UP000285349">
    <property type="component" value="Unassembled WGS sequence"/>
</dbReference>
<evidence type="ECO:0000313" key="2">
    <source>
        <dbReference type="EMBL" id="RON49374.1"/>
    </source>
</evidence>
<accession>A0A423KBE7</accession>
<gene>
    <name evidence="2" type="ORF">BK666_07300</name>
</gene>
<dbReference type="Pfam" id="PF08898">
    <property type="entry name" value="DUF1843"/>
    <property type="match status" value="1"/>
</dbReference>
<name>A0A423KBE7_9PSED</name>
<organism evidence="2 3">
    <name type="scientific">Pseudomonas frederiksbergensis</name>
    <dbReference type="NCBI Taxonomy" id="104087"/>
    <lineage>
        <taxon>Bacteria</taxon>
        <taxon>Pseudomonadati</taxon>
        <taxon>Pseudomonadota</taxon>
        <taxon>Gammaproteobacteria</taxon>
        <taxon>Pseudomonadales</taxon>
        <taxon>Pseudomonadaceae</taxon>
        <taxon>Pseudomonas</taxon>
    </lineage>
</organism>